<proteinExistence type="predicted"/>
<sequence length="253" mass="27031">MKRIGLVLTAGLVAGAFVAQGAGGATTKYVHMRGTAYEFNSVHTMLAGALIKVDEYPALSATVGSNGKYDLQVPSRAKKVTPYITITGYRTIALQTFTMAGKDLKNVNFQVPTQSVGKYLQMLLNIPPVDANAEFWTIRDCAIVSTFNTKNVHNLDYAGFIAYGAHGVAGATAKASPKLSGLSSPVYFNDNVLPDRTKKSSSVDGGVIFTRVPAGVYTITAVHKTAKFATFKATCKPGRIVNANPPWGLYQTK</sequence>
<dbReference type="AlphaFoldDB" id="A0A6J7CYD8"/>
<evidence type="ECO:0000313" key="1">
    <source>
        <dbReference type="EMBL" id="CAB4862570.1"/>
    </source>
</evidence>
<protein>
    <submittedName>
        <fullName evidence="1">Unannotated protein</fullName>
    </submittedName>
</protein>
<gene>
    <name evidence="1" type="ORF">UFOPK3444_00257</name>
</gene>
<reference evidence="1" key="1">
    <citation type="submission" date="2020-05" db="EMBL/GenBank/DDBJ databases">
        <authorList>
            <person name="Chiriac C."/>
            <person name="Salcher M."/>
            <person name="Ghai R."/>
            <person name="Kavagutti S V."/>
        </authorList>
    </citation>
    <scope>NUCLEOTIDE SEQUENCE</scope>
</reference>
<accession>A0A6J7CYD8</accession>
<organism evidence="1">
    <name type="scientific">freshwater metagenome</name>
    <dbReference type="NCBI Taxonomy" id="449393"/>
    <lineage>
        <taxon>unclassified sequences</taxon>
        <taxon>metagenomes</taxon>
        <taxon>ecological metagenomes</taxon>
    </lineage>
</organism>
<dbReference type="EMBL" id="CAFBLU010000003">
    <property type="protein sequence ID" value="CAB4862570.1"/>
    <property type="molecule type" value="Genomic_DNA"/>
</dbReference>
<name>A0A6J7CYD8_9ZZZZ</name>